<evidence type="ECO:0000259" key="3">
    <source>
        <dbReference type="SMART" id="SM00872"/>
    </source>
</evidence>
<dbReference type="FunFam" id="1.20.1270.50:FF:000002">
    <property type="entry name" value="Alpha-mannosidase"/>
    <property type="match status" value="1"/>
</dbReference>
<feature type="domain" description="Glycoside hydrolase family 38 central" evidence="3">
    <location>
        <begin position="339"/>
        <end position="399"/>
    </location>
</feature>
<dbReference type="SUPFAM" id="SSF88688">
    <property type="entry name" value="Families 57/38 glycoside transferase middle domain"/>
    <property type="match status" value="1"/>
</dbReference>
<dbReference type="InterPro" id="IPR011330">
    <property type="entry name" value="Glyco_hydro/deAcase_b/a-brl"/>
</dbReference>
<dbReference type="SMART" id="SM00872">
    <property type="entry name" value="Alpha-mann_mid"/>
    <property type="match status" value="1"/>
</dbReference>
<dbReference type="PANTHER" id="PTHR11607:SF3">
    <property type="entry name" value="LYSOSOMAL ALPHA-MANNOSIDASE"/>
    <property type="match status" value="1"/>
</dbReference>
<dbReference type="GO" id="GO:0004559">
    <property type="term" value="F:alpha-mannosidase activity"/>
    <property type="evidence" value="ECO:0007669"/>
    <property type="project" value="InterPro"/>
</dbReference>
<name>A0A0N4Z638_PARTI</name>
<dbReference type="Proteomes" id="UP000038045">
    <property type="component" value="Unplaced"/>
</dbReference>
<keyword evidence="2" id="KW-0326">Glycosidase</keyword>
<reference evidence="5" key="1">
    <citation type="submission" date="2017-02" db="UniProtKB">
        <authorList>
            <consortium name="WormBaseParasite"/>
        </authorList>
    </citation>
    <scope>IDENTIFICATION</scope>
</reference>
<dbReference type="GO" id="GO:0005764">
    <property type="term" value="C:lysosome"/>
    <property type="evidence" value="ECO:0007669"/>
    <property type="project" value="TreeGrafter"/>
</dbReference>
<evidence type="ECO:0000256" key="2">
    <source>
        <dbReference type="ARBA" id="ARBA00023295"/>
    </source>
</evidence>
<dbReference type="InterPro" id="IPR000602">
    <property type="entry name" value="Glyco_hydro_38_N"/>
</dbReference>
<dbReference type="WBParaSite" id="PTRK_0000258100.1">
    <property type="protein sequence ID" value="PTRK_0000258100.1"/>
    <property type="gene ID" value="PTRK_0000258100"/>
</dbReference>
<dbReference type="CDD" id="cd10810">
    <property type="entry name" value="GH38N_AMII_LAM_like"/>
    <property type="match status" value="1"/>
</dbReference>
<dbReference type="SUPFAM" id="SSF88713">
    <property type="entry name" value="Glycoside hydrolase/deacetylase"/>
    <property type="match status" value="1"/>
</dbReference>
<dbReference type="AlphaFoldDB" id="A0A0N4Z638"/>
<organism evidence="4 5">
    <name type="scientific">Parastrongyloides trichosuri</name>
    <name type="common">Possum-specific nematode worm</name>
    <dbReference type="NCBI Taxonomy" id="131310"/>
    <lineage>
        <taxon>Eukaryota</taxon>
        <taxon>Metazoa</taxon>
        <taxon>Ecdysozoa</taxon>
        <taxon>Nematoda</taxon>
        <taxon>Chromadorea</taxon>
        <taxon>Rhabditida</taxon>
        <taxon>Tylenchina</taxon>
        <taxon>Panagrolaimomorpha</taxon>
        <taxon>Strongyloidoidea</taxon>
        <taxon>Strongyloididae</taxon>
        <taxon>Parastrongyloides</taxon>
    </lineage>
</organism>
<accession>A0A0N4Z638</accession>
<dbReference type="Gene3D" id="1.20.1270.50">
    <property type="entry name" value="Glycoside hydrolase family 38, central domain"/>
    <property type="match status" value="1"/>
</dbReference>
<dbReference type="InterPro" id="IPR037094">
    <property type="entry name" value="Glyco_hydro_38_cen_sf"/>
</dbReference>
<dbReference type="PANTHER" id="PTHR11607">
    <property type="entry name" value="ALPHA-MANNOSIDASE"/>
    <property type="match status" value="1"/>
</dbReference>
<dbReference type="Gene3D" id="3.20.110.10">
    <property type="entry name" value="Glycoside hydrolase 38, N terminal domain"/>
    <property type="match status" value="1"/>
</dbReference>
<evidence type="ECO:0000256" key="1">
    <source>
        <dbReference type="ARBA" id="ARBA00022801"/>
    </source>
</evidence>
<proteinExistence type="predicted"/>
<dbReference type="GO" id="GO:0006013">
    <property type="term" value="P:mannose metabolic process"/>
    <property type="evidence" value="ECO:0007669"/>
    <property type="project" value="InterPro"/>
</dbReference>
<dbReference type="InterPro" id="IPR027291">
    <property type="entry name" value="Glyco_hydro_38_N_sf"/>
</dbReference>
<keyword evidence="1" id="KW-0378">Hydrolase</keyword>
<protein>
    <submittedName>
        <fullName evidence="5">Alpha-mann_mid domain-containing protein</fullName>
    </submittedName>
</protein>
<evidence type="ECO:0000313" key="4">
    <source>
        <dbReference type="Proteomes" id="UP000038045"/>
    </source>
</evidence>
<dbReference type="FunFam" id="3.20.110.10:FF:000001">
    <property type="entry name" value="Alpha-mannosidase"/>
    <property type="match status" value="1"/>
</dbReference>
<dbReference type="STRING" id="131310.A0A0N4Z638"/>
<dbReference type="InterPro" id="IPR028995">
    <property type="entry name" value="Glyco_hydro_57/38_cen_sf"/>
</dbReference>
<evidence type="ECO:0000313" key="5">
    <source>
        <dbReference type="WBParaSite" id="PTRK_0000258100.1"/>
    </source>
</evidence>
<dbReference type="InterPro" id="IPR015341">
    <property type="entry name" value="Glyco_hydro_38_cen"/>
</dbReference>
<keyword evidence="4" id="KW-1185">Reference proteome</keyword>
<dbReference type="Pfam" id="PF09261">
    <property type="entry name" value="Alpha-mann_mid"/>
    <property type="match status" value="1"/>
</dbReference>
<dbReference type="InterPro" id="IPR050843">
    <property type="entry name" value="Glycosyl_Hydrlase_38"/>
</dbReference>
<dbReference type="Pfam" id="PF01074">
    <property type="entry name" value="Glyco_hydro_38N"/>
    <property type="match status" value="1"/>
</dbReference>
<sequence>MYLFMGCEFNCPKWSNNKDDINVHIISHTHDDLGWIKTIDEYYFGTKNYLVPVGVQYIYDSVIAALEEDKTRRFSFAETGFLWRWMMTRDEKDIKRFKDLVFNGQIEIIGGGWVQNDEATSHYIDIIDQMTIGLRYLNKTFGECGKPKVAWQIDPFGHSKEMSSLFSLMGYEGLFFGREHYLEHEKRINDKALEFIWKNSDDLKTNLLTSIFYLATYAPLNEFCFDSLCKDDSIIDNINFPGYNIDDKLNKFITHINKQRSVQRHNNIMFMAGGDFQYSNANQWYKNLDILIKNVNKKYPKIKIFYSTPSCYIKAMKEFKPILPAKTDDFFPYAHRNHSYWTGYFTSKPVMKRIVRKSSNLLNLLNKFIALSRYNIEDNLYIHKLQRASALAQHHDAVT</sequence>